<dbReference type="InterPro" id="IPR025974">
    <property type="entry name" value="Mif2/CENP-C_cupin"/>
</dbReference>
<dbReference type="InterPro" id="IPR014710">
    <property type="entry name" value="RmlC-like_jellyroll"/>
</dbReference>
<evidence type="ECO:0000256" key="2">
    <source>
        <dbReference type="ARBA" id="ARBA00010291"/>
    </source>
</evidence>
<dbReference type="InterPro" id="IPR011051">
    <property type="entry name" value="RmlC_Cupin_sf"/>
</dbReference>
<dbReference type="Ensembl" id="ENSLOCT00000003206.1">
    <property type="protein sequence ID" value="ENSLOCP00000003199.1"/>
    <property type="gene ID" value="ENSLOCG00000002724.1"/>
</dbReference>
<evidence type="ECO:0000256" key="5">
    <source>
        <dbReference type="SAM" id="MobiDB-lite"/>
    </source>
</evidence>
<keyword evidence="8" id="KW-1185">Reference proteome</keyword>
<accession>W5M491</accession>
<feature type="domain" description="Mif2/CENP-C cupin" evidence="6">
    <location>
        <begin position="1240"/>
        <end position="1317"/>
    </location>
</feature>
<dbReference type="FunCoup" id="W5M491">
    <property type="interactions" value="190"/>
</dbReference>
<feature type="region of interest" description="Disordered" evidence="5">
    <location>
        <begin position="728"/>
        <end position="754"/>
    </location>
</feature>
<dbReference type="GO" id="GO:0051315">
    <property type="term" value="P:attachment of mitotic spindle microtubules to kinetochore"/>
    <property type="evidence" value="ECO:0000318"/>
    <property type="project" value="GO_Central"/>
</dbReference>
<feature type="compositionally biased region" description="Basic and acidic residues" evidence="5">
    <location>
        <begin position="449"/>
        <end position="460"/>
    </location>
</feature>
<dbReference type="KEGG" id="loc:107079480"/>
<evidence type="ECO:0000259" key="6">
    <source>
        <dbReference type="Pfam" id="PF11699"/>
    </source>
</evidence>
<feature type="compositionally biased region" description="Low complexity" evidence="5">
    <location>
        <begin position="779"/>
        <end position="788"/>
    </location>
</feature>
<comment type="subcellular location">
    <subcellularLocation>
        <location evidence="1">Nucleus</location>
    </subcellularLocation>
</comment>
<dbReference type="GeneTree" id="ENSGT01140000282920"/>
<dbReference type="Pfam" id="PF11699">
    <property type="entry name" value="CENP-C_C"/>
    <property type="match status" value="1"/>
</dbReference>
<feature type="region of interest" description="Disordered" evidence="5">
    <location>
        <begin position="834"/>
        <end position="879"/>
    </location>
</feature>
<dbReference type="EMBL" id="AHAT01012624">
    <property type="status" value="NOT_ANNOTATED_CDS"/>
    <property type="molecule type" value="Genomic_DNA"/>
</dbReference>
<feature type="compositionally biased region" description="Basic residues" evidence="5">
    <location>
        <begin position="628"/>
        <end position="639"/>
    </location>
</feature>
<dbReference type="STRING" id="7918.ENSLOCP00000003199"/>
<evidence type="ECO:0000313" key="8">
    <source>
        <dbReference type="Proteomes" id="UP000018468"/>
    </source>
</evidence>
<dbReference type="SUPFAM" id="SSF51182">
    <property type="entry name" value="RmlC-like cupins"/>
    <property type="match status" value="1"/>
</dbReference>
<keyword evidence="4" id="KW-0539">Nucleus</keyword>
<feature type="region of interest" description="Disordered" evidence="5">
    <location>
        <begin position="625"/>
        <end position="664"/>
    </location>
</feature>
<dbReference type="Proteomes" id="UP000018468">
    <property type="component" value="Linkage group LG2"/>
</dbReference>
<feature type="compositionally biased region" description="Basic and acidic residues" evidence="5">
    <location>
        <begin position="281"/>
        <end position="295"/>
    </location>
</feature>
<dbReference type="GO" id="GO:0051382">
    <property type="term" value="P:kinetochore assembly"/>
    <property type="evidence" value="ECO:0000318"/>
    <property type="project" value="GO_Central"/>
</dbReference>
<feature type="compositionally biased region" description="Basic and acidic residues" evidence="5">
    <location>
        <begin position="431"/>
        <end position="440"/>
    </location>
</feature>
<comment type="similarity">
    <text evidence="2">Belongs to the CENP-C/MIF2 family.</text>
</comment>
<dbReference type="GeneID" id="107079480"/>
<organism evidence="7 8">
    <name type="scientific">Lepisosteus oculatus</name>
    <name type="common">Spotted gar</name>
    <dbReference type="NCBI Taxonomy" id="7918"/>
    <lineage>
        <taxon>Eukaryota</taxon>
        <taxon>Metazoa</taxon>
        <taxon>Chordata</taxon>
        <taxon>Craniata</taxon>
        <taxon>Vertebrata</taxon>
        <taxon>Euteleostomi</taxon>
        <taxon>Actinopterygii</taxon>
        <taxon>Neopterygii</taxon>
        <taxon>Holostei</taxon>
        <taxon>Semionotiformes</taxon>
        <taxon>Lepisosteidae</taxon>
        <taxon>Lepisosteus</taxon>
    </lineage>
</organism>
<feature type="compositionally biased region" description="Basic and acidic residues" evidence="5">
    <location>
        <begin position="373"/>
        <end position="382"/>
    </location>
</feature>
<evidence type="ECO:0000256" key="3">
    <source>
        <dbReference type="ARBA" id="ARBA00023125"/>
    </source>
</evidence>
<dbReference type="eggNOG" id="ENOG502S2KA">
    <property type="taxonomic scope" value="Eukaryota"/>
</dbReference>
<feature type="compositionally biased region" description="Polar residues" evidence="5">
    <location>
        <begin position="488"/>
        <end position="498"/>
    </location>
</feature>
<dbReference type="Bgee" id="ENSLOCG00000002724">
    <property type="expression patterns" value="Expressed in testis and 11 other cell types or tissues"/>
</dbReference>
<dbReference type="Gene3D" id="2.60.120.10">
    <property type="entry name" value="Jelly Rolls"/>
    <property type="match status" value="1"/>
</dbReference>
<evidence type="ECO:0000313" key="7">
    <source>
        <dbReference type="Ensembl" id="ENSLOCP00000003199.1"/>
    </source>
</evidence>
<dbReference type="OrthoDB" id="1939643at2759"/>
<dbReference type="GO" id="GO:0019237">
    <property type="term" value="F:centromeric DNA binding"/>
    <property type="evidence" value="ECO:0000318"/>
    <property type="project" value="GO_Central"/>
</dbReference>
<protein>
    <submittedName>
        <fullName evidence="7">Centromere protein C</fullName>
    </submittedName>
</protein>
<feature type="region of interest" description="Disordered" evidence="5">
    <location>
        <begin position="910"/>
        <end position="930"/>
    </location>
</feature>
<feature type="region of interest" description="Disordered" evidence="5">
    <location>
        <begin position="247"/>
        <end position="303"/>
    </location>
</feature>
<dbReference type="GO" id="GO:0051455">
    <property type="term" value="P:spindle attachment to meiosis I kinetochore"/>
    <property type="evidence" value="ECO:0000318"/>
    <property type="project" value="GO_Central"/>
</dbReference>
<evidence type="ECO:0000256" key="1">
    <source>
        <dbReference type="ARBA" id="ARBA00004123"/>
    </source>
</evidence>
<dbReference type="InParanoid" id="W5M491"/>
<feature type="region of interest" description="Disordered" evidence="5">
    <location>
        <begin position="770"/>
        <end position="818"/>
    </location>
</feature>
<feature type="region of interest" description="Disordered" evidence="5">
    <location>
        <begin position="164"/>
        <end position="234"/>
    </location>
</feature>
<keyword evidence="3" id="KW-0238">DNA-binding</keyword>
<dbReference type="PANTHER" id="PTHR16684:SF11">
    <property type="entry name" value="CENTROMERE PROTEIN C"/>
    <property type="match status" value="1"/>
</dbReference>
<feature type="compositionally biased region" description="Basic and acidic residues" evidence="5">
    <location>
        <begin position="337"/>
        <end position="352"/>
    </location>
</feature>
<dbReference type="GO" id="GO:0000776">
    <property type="term" value="C:kinetochore"/>
    <property type="evidence" value="ECO:0007669"/>
    <property type="project" value="InterPro"/>
</dbReference>
<feature type="compositionally biased region" description="Basic and acidic residues" evidence="5">
    <location>
        <begin position="200"/>
        <end position="214"/>
    </location>
</feature>
<reference evidence="8" key="1">
    <citation type="submission" date="2011-12" db="EMBL/GenBank/DDBJ databases">
        <title>The Draft Genome of Lepisosteus oculatus.</title>
        <authorList>
            <consortium name="The Broad Institute Genome Assembly &amp; Analysis Group"/>
            <consortium name="Computational R&amp;D Group"/>
            <consortium name="and Sequencing Platform"/>
            <person name="Di Palma F."/>
            <person name="Alfoldi J."/>
            <person name="Johnson J."/>
            <person name="Berlin A."/>
            <person name="Gnerre S."/>
            <person name="Jaffe D."/>
            <person name="MacCallum I."/>
            <person name="Young S."/>
            <person name="Walker B.J."/>
            <person name="Lander E.S."/>
            <person name="Lindblad-Toh K."/>
        </authorList>
    </citation>
    <scope>NUCLEOTIDE SEQUENCE [LARGE SCALE GENOMIC DNA]</scope>
</reference>
<name>W5M491_LEPOC</name>
<sequence length="1329" mass="148995">MDNKLQSLGRASPKLRYFPQKNERFETIQKGGGDMHVLDDVFEDSDSSPLSFCDMNMPSPVPKSSSTPRCLDKKLILLSQQKSESQYQIPVSHEDSAVVQKTSQNRASPLKGQGSLQMESSSQVACETDLSRESDISAVIEIEVGTLEKIPSTTEAEGMSMCCRKLPEEENAQKSFSSNNDEFESLAKKKAENPLCVPSHETHSSDEEPKKMTSSDDECALLNPSPSPKELKITDALPHEKWKKSLLDVEKQPKNSPIATTSIPKKANETSSFLQKLKNRGRSELLRTKKKESPMKDPPLPELDEDFMILEEENFKWENWISIPKKKCTSSNQPQHDINENVKKKTAKEAEPSKTSAKSPKNEHNIVDITAGENKRKEDRGKQSQKKKTKENSKKNQTNNFVKENTHVDADVVQNKKKEAQRTQSRKKRIKDSSSKKQENDYFDEDAQVQDKIKTAPKAKEAKKRKLSTEAPVPVKAKIKFTDARRNTMGTETQTNKSLNKDGDLNDHCPSYSSETEDAVIKPVKQKSKDSKGMCRSAKVTQEELLKKNIKTEKKALIGVLTSPEQIHLKPAHEKRQCKPPQPWWLMGQEESINVNLNRNGVKEATLKKHKSKQTEVLQASEAQTVMKKQHTRNTRHKVSNSTEAKAKKTTRQRKKTNTEPISDILKPSDHELKMHVRVQHEGDGQEISDAYINEEDHSISPLHSSCPNLSKAPLGKKIISDAQQLKVNTRKGKKAKPKQPRKTQSKLSKTRSNYKAAASLAMEICEEQTNSVNEEEALSSTSPPLSSRTKELASTPERTFPGHAIISEDPSEEHSLPERHILKTLSTIQKQLERPKGGYFSSPVHQKRQRKPPGNWWEPKDPGQPGSSAAKPSRKQASILKRSSVNKCMERRANNVNLKKVCSGEERKDCNTLSDTVSGPTAANLKPKHSKIKQPIIADYLNGPRNLRASLASFDAICTPLNVPQRLTPRTKESTVPRAASEKKNKILCKQKSKKTYFSPSQTDQISSAAPKSFQVHQHSKGHTQCQPVPNTQEMLGGFLPLADYHQDGVSPLRDFPASELKLNCVSIPEFCPVSEEHVSVEAQGANEEMLSSIPSDQAHHFREAQPSVSYIGKQQKRRSSLQHLRIGRHSGCASYQGYESGPSSMRTIHYEDDVLVDCEQENSFLAGKKSCLQVSENPASGMSLNQMELTTAEKERIYLWLKKSWTTTITCFAESVVLDDFDWYESSGKFVGLVKNVKCPLFSQGKILLGPFMKKNSQLVVSDAMIFNVLAGTVHVKIDLQEQNLSSGDVFCISPGQMYSVLNMCEEPALLLYTQMKYSKTNNMEDC</sequence>
<dbReference type="PANTHER" id="PTHR16684">
    <property type="entry name" value="CENTROMERE PROTEIN C"/>
    <property type="match status" value="1"/>
</dbReference>
<feature type="region of interest" description="Disordered" evidence="5">
    <location>
        <begin position="86"/>
        <end position="120"/>
    </location>
</feature>
<dbReference type="InterPro" id="IPR028386">
    <property type="entry name" value="CENP-C/Mif2/cnp3"/>
</dbReference>
<dbReference type="HOGENOM" id="CLU_259192_0_0_1"/>
<evidence type="ECO:0000256" key="4">
    <source>
        <dbReference type="ARBA" id="ARBA00023242"/>
    </source>
</evidence>
<feature type="compositionally biased region" description="Basic and acidic residues" evidence="5">
    <location>
        <begin position="404"/>
        <end position="421"/>
    </location>
</feature>
<feature type="compositionally biased region" description="Basic residues" evidence="5">
    <location>
        <begin position="729"/>
        <end position="745"/>
    </location>
</feature>
<feature type="region of interest" description="Disordered" evidence="5">
    <location>
        <begin position="326"/>
        <end position="538"/>
    </location>
</feature>
<proteinExistence type="inferred from homology"/>
<feature type="compositionally biased region" description="Polar residues" evidence="5">
    <location>
        <begin position="912"/>
        <end position="922"/>
    </location>
</feature>
<dbReference type="OMA" id="HSATTIF"/>
<reference evidence="7" key="3">
    <citation type="submission" date="2025-09" db="UniProtKB">
        <authorList>
            <consortium name="Ensembl"/>
        </authorList>
    </citation>
    <scope>IDENTIFICATION</scope>
</reference>
<feature type="compositionally biased region" description="Polar residues" evidence="5">
    <location>
        <begin position="254"/>
        <end position="274"/>
    </location>
</feature>
<dbReference type="GO" id="GO:0005634">
    <property type="term" value="C:nucleus"/>
    <property type="evidence" value="ECO:0007669"/>
    <property type="project" value="UniProtKB-SubCell"/>
</dbReference>
<reference evidence="7" key="2">
    <citation type="submission" date="2025-08" db="UniProtKB">
        <authorList>
            <consortium name="Ensembl"/>
        </authorList>
    </citation>
    <scope>IDENTIFICATION</scope>
</reference>